<feature type="compositionally biased region" description="Basic and acidic residues" evidence="1">
    <location>
        <begin position="348"/>
        <end position="360"/>
    </location>
</feature>
<feature type="region of interest" description="Disordered" evidence="1">
    <location>
        <begin position="150"/>
        <end position="205"/>
    </location>
</feature>
<feature type="non-terminal residue" evidence="2">
    <location>
        <position position="515"/>
    </location>
</feature>
<accession>A0A6A6DG95</accession>
<feature type="compositionally biased region" description="Polar residues" evidence="1">
    <location>
        <begin position="318"/>
        <end position="335"/>
    </location>
</feature>
<dbReference type="EMBL" id="ML994705">
    <property type="protein sequence ID" value="KAF2176606.1"/>
    <property type="molecule type" value="Genomic_DNA"/>
</dbReference>
<evidence type="ECO:0000313" key="2">
    <source>
        <dbReference type="EMBL" id="KAF2176606.1"/>
    </source>
</evidence>
<name>A0A6A6DG95_9PEZI</name>
<gene>
    <name evidence="2" type="ORF">K469DRAFT_438086</name>
</gene>
<feature type="compositionally biased region" description="Polar residues" evidence="1">
    <location>
        <begin position="491"/>
        <end position="501"/>
    </location>
</feature>
<dbReference type="Proteomes" id="UP000800200">
    <property type="component" value="Unassembled WGS sequence"/>
</dbReference>
<feature type="compositionally biased region" description="Polar residues" evidence="1">
    <location>
        <begin position="44"/>
        <end position="55"/>
    </location>
</feature>
<feature type="region of interest" description="Disordered" evidence="1">
    <location>
        <begin position="19"/>
        <end position="64"/>
    </location>
</feature>
<protein>
    <submittedName>
        <fullName evidence="2">Uncharacterized protein</fullName>
    </submittedName>
</protein>
<evidence type="ECO:0000313" key="3">
    <source>
        <dbReference type="Proteomes" id="UP000800200"/>
    </source>
</evidence>
<feature type="compositionally biased region" description="Polar residues" evidence="1">
    <location>
        <begin position="386"/>
        <end position="398"/>
    </location>
</feature>
<keyword evidence="3" id="KW-1185">Reference proteome</keyword>
<dbReference type="AlphaFoldDB" id="A0A6A6DG95"/>
<reference evidence="2" key="1">
    <citation type="journal article" date="2020" name="Stud. Mycol.">
        <title>101 Dothideomycetes genomes: a test case for predicting lifestyles and emergence of pathogens.</title>
        <authorList>
            <person name="Haridas S."/>
            <person name="Albert R."/>
            <person name="Binder M."/>
            <person name="Bloem J."/>
            <person name="Labutti K."/>
            <person name="Salamov A."/>
            <person name="Andreopoulos B."/>
            <person name="Baker S."/>
            <person name="Barry K."/>
            <person name="Bills G."/>
            <person name="Bluhm B."/>
            <person name="Cannon C."/>
            <person name="Castanera R."/>
            <person name="Culley D."/>
            <person name="Daum C."/>
            <person name="Ezra D."/>
            <person name="Gonzalez J."/>
            <person name="Henrissat B."/>
            <person name="Kuo A."/>
            <person name="Liang C."/>
            <person name="Lipzen A."/>
            <person name="Lutzoni F."/>
            <person name="Magnuson J."/>
            <person name="Mondo S."/>
            <person name="Nolan M."/>
            <person name="Ohm R."/>
            <person name="Pangilinan J."/>
            <person name="Park H.-J."/>
            <person name="Ramirez L."/>
            <person name="Alfaro M."/>
            <person name="Sun H."/>
            <person name="Tritt A."/>
            <person name="Yoshinaga Y."/>
            <person name="Zwiers L.-H."/>
            <person name="Turgeon B."/>
            <person name="Goodwin S."/>
            <person name="Spatafora J."/>
            <person name="Crous P."/>
            <person name="Grigoriev I."/>
        </authorList>
    </citation>
    <scope>NUCLEOTIDE SEQUENCE</scope>
    <source>
        <strain evidence="2">CBS 207.26</strain>
    </source>
</reference>
<proteinExistence type="predicted"/>
<feature type="compositionally biased region" description="Basic and acidic residues" evidence="1">
    <location>
        <begin position="183"/>
        <end position="205"/>
    </location>
</feature>
<organism evidence="2 3">
    <name type="scientific">Zopfia rhizophila CBS 207.26</name>
    <dbReference type="NCBI Taxonomy" id="1314779"/>
    <lineage>
        <taxon>Eukaryota</taxon>
        <taxon>Fungi</taxon>
        <taxon>Dikarya</taxon>
        <taxon>Ascomycota</taxon>
        <taxon>Pezizomycotina</taxon>
        <taxon>Dothideomycetes</taxon>
        <taxon>Dothideomycetes incertae sedis</taxon>
        <taxon>Zopfiaceae</taxon>
        <taxon>Zopfia</taxon>
    </lineage>
</organism>
<dbReference type="OrthoDB" id="3946172at2759"/>
<feature type="region of interest" description="Disordered" evidence="1">
    <location>
        <begin position="277"/>
        <end position="515"/>
    </location>
</feature>
<sequence>MATDNLRGDGLVRAQRALAALQEDPQRLDRARRRFSNSPPPYTSPQSHNSTRSQSPNPPCEEQRCREERRWQLVRERWQSLPKKQFAAQRSEEEERIYEAHENRTRRLHAGTNIYQLAYENVKKRWVEQGIWNDKWNDMASGRWKHEEQLALGSESETEAEAKTQSPLFSFFQKEPQSKPRRPKSDEEKRRIAERRATREREREASRPFHQFVYQVSKERERIQDEAESGEVTAAATTSADINTRAYENVKNTWIKRCIWNRKWGILPGMSWKHEEPLEEEVADGPAPIEANPLGNGSYNEAGEAPRARIFGSPPPVETNQRQASGKMNTSQQGLSADIDLPGLANENAEHSPLESDSRPPRGGSRVPRPAIGQTTRPSRRRPSNKDGQTQAVASTSLRPVYLSKVSKAPTKKRPELRRRSNASEEIPSSGPSLFPGPNTVEPLLQTASIPPRRSKRLQQPESSMTKDPGGIASTDSLKDIPRSRPKRTVAGNSKSVSSAKPQGISKRQGSRTRR</sequence>
<evidence type="ECO:0000256" key="1">
    <source>
        <dbReference type="SAM" id="MobiDB-lite"/>
    </source>
</evidence>
<feature type="compositionally biased region" description="Low complexity" evidence="1">
    <location>
        <begin position="361"/>
        <end position="370"/>
    </location>
</feature>